<reference evidence="4 5" key="1">
    <citation type="submission" date="2016-10" db="EMBL/GenBank/DDBJ databases">
        <title>Rhodobacter sp. LPB0142, isolated from sea water.</title>
        <authorList>
            <person name="Kim E."/>
            <person name="Yi H."/>
        </authorList>
    </citation>
    <scope>NUCLEOTIDE SEQUENCE [LARGE SCALE GENOMIC DNA]</scope>
    <source>
        <strain evidence="4 5">LPB0142</strain>
    </source>
</reference>
<organism evidence="4 5">
    <name type="scientific">Rhodobacter xanthinilyticus</name>
    <dbReference type="NCBI Taxonomy" id="1850250"/>
    <lineage>
        <taxon>Bacteria</taxon>
        <taxon>Pseudomonadati</taxon>
        <taxon>Pseudomonadota</taxon>
        <taxon>Alphaproteobacteria</taxon>
        <taxon>Rhodobacterales</taxon>
        <taxon>Rhodobacter group</taxon>
        <taxon>Rhodobacter</taxon>
    </lineage>
</organism>
<dbReference type="RefSeq" id="WP_071165194.1">
    <property type="nucleotide sequence ID" value="NZ_CP017781.1"/>
</dbReference>
<dbReference type="Pfam" id="PF01464">
    <property type="entry name" value="SLT"/>
    <property type="match status" value="1"/>
</dbReference>
<protein>
    <submittedName>
        <fullName evidence="4">Transglycosylase</fullName>
    </submittedName>
</protein>
<dbReference type="SUPFAM" id="SSF53955">
    <property type="entry name" value="Lysozyme-like"/>
    <property type="match status" value="1"/>
</dbReference>
<proteinExistence type="inferred from homology"/>
<evidence type="ECO:0000313" key="4">
    <source>
        <dbReference type="EMBL" id="AOZ67948.1"/>
    </source>
</evidence>
<dbReference type="InterPro" id="IPR008258">
    <property type="entry name" value="Transglycosylase_SLT_dom_1"/>
</dbReference>
<dbReference type="AlphaFoldDB" id="A0A1D9M829"/>
<evidence type="ECO:0000256" key="2">
    <source>
        <dbReference type="SAM" id="SignalP"/>
    </source>
</evidence>
<dbReference type="Proteomes" id="UP000176562">
    <property type="component" value="Chromosome"/>
</dbReference>
<sequence length="257" mass="28211">MSILWRLILFVMALCGFALPQIAFATNIGLSQTCEQVATEASRRTGVPVSVLKAISLTETGRKLEGRFVPWPWTVNMEGEGHWFDTLDEARAYVFKEFKRGARSFDVGCFQINYKWHNEAFSSIDEMFDPLSNALYAAKFLGELYQEMGNWNAAAGAYHSRTKENADKYSARFAELRQRYAGEDGNTPMLAQAQGGYGDIPEIPDIVAVANGAVEVAPPRVNTYPLLQRAEGAQAPPLGGASGASLFASALQKVEVN</sequence>
<keyword evidence="2" id="KW-0732">Signal</keyword>
<dbReference type="InterPro" id="IPR023346">
    <property type="entry name" value="Lysozyme-like_dom_sf"/>
</dbReference>
<name>A0A1D9M829_9RHOB</name>
<feature type="domain" description="Transglycosylase SLT" evidence="3">
    <location>
        <begin position="103"/>
        <end position="168"/>
    </location>
</feature>
<dbReference type="Gene3D" id="1.10.530.10">
    <property type="match status" value="1"/>
</dbReference>
<dbReference type="KEGG" id="rhp:LPB142_00280"/>
<accession>A0A1D9M829</accession>
<feature type="signal peptide" evidence="2">
    <location>
        <begin position="1"/>
        <end position="25"/>
    </location>
</feature>
<evidence type="ECO:0000313" key="5">
    <source>
        <dbReference type="Proteomes" id="UP000176562"/>
    </source>
</evidence>
<comment type="similarity">
    <text evidence="1">Belongs to the virb1 family.</text>
</comment>
<feature type="chain" id="PRO_5009443471" evidence="2">
    <location>
        <begin position="26"/>
        <end position="257"/>
    </location>
</feature>
<gene>
    <name evidence="4" type="ORF">LPB142_00280</name>
</gene>
<dbReference type="STRING" id="1850250.LPB142_00280"/>
<evidence type="ECO:0000256" key="1">
    <source>
        <dbReference type="ARBA" id="ARBA00009387"/>
    </source>
</evidence>
<keyword evidence="5" id="KW-1185">Reference proteome</keyword>
<dbReference type="EMBL" id="CP017781">
    <property type="protein sequence ID" value="AOZ67948.1"/>
    <property type="molecule type" value="Genomic_DNA"/>
</dbReference>
<evidence type="ECO:0000259" key="3">
    <source>
        <dbReference type="Pfam" id="PF01464"/>
    </source>
</evidence>